<feature type="transmembrane region" description="Helical" evidence="10">
    <location>
        <begin position="12"/>
        <end position="33"/>
    </location>
</feature>
<feature type="transmembrane region" description="Helical" evidence="10">
    <location>
        <begin position="40"/>
        <end position="59"/>
    </location>
</feature>
<comment type="catalytic activity">
    <reaction evidence="1 10">
        <text>2 ATP = 3',3'-c-di-AMP + 2 diphosphate</text>
        <dbReference type="Rhea" id="RHEA:35655"/>
        <dbReference type="ChEBI" id="CHEBI:30616"/>
        <dbReference type="ChEBI" id="CHEBI:33019"/>
        <dbReference type="ChEBI" id="CHEBI:71500"/>
        <dbReference type="EC" id="2.7.7.85"/>
    </reaction>
</comment>
<comment type="similarity">
    <text evidence="10">Belongs to the adenylate cyclase family. DacA/CdaA subfamily.</text>
</comment>
<dbReference type="Pfam" id="PF02457">
    <property type="entry name" value="DAC"/>
    <property type="match status" value="1"/>
</dbReference>
<dbReference type="InterPro" id="IPR050338">
    <property type="entry name" value="DisA"/>
</dbReference>
<evidence type="ECO:0000256" key="7">
    <source>
        <dbReference type="ARBA" id="ARBA00022840"/>
    </source>
</evidence>
<comment type="caution">
    <text evidence="10">Lacks conserved residue(s) required for the propagation of feature annotation.</text>
</comment>
<dbReference type="GO" id="GO:0004016">
    <property type="term" value="F:adenylate cyclase activity"/>
    <property type="evidence" value="ECO:0007669"/>
    <property type="project" value="UniProtKB-UniRule"/>
</dbReference>
<comment type="function">
    <text evidence="10">Catalyzes the condensation of 2 ATP molecules into cyclic di-AMP (c-di-AMP), a second messenger used to regulate differing processes in different bacteria.</text>
</comment>
<dbReference type="InterPro" id="IPR036888">
    <property type="entry name" value="DNA_integrity_DisA_N_sf"/>
</dbReference>
<protein>
    <recommendedName>
        <fullName evidence="10">Diadenylate cyclase</fullName>
        <shortName evidence="10">DAC</shortName>
        <ecNumber evidence="10">2.7.7.85</ecNumber>
    </recommendedName>
    <alternativeName>
        <fullName evidence="10">Cyclic-di-AMP synthase</fullName>
        <shortName evidence="10">c-di-AMP synthase</shortName>
    </alternativeName>
</protein>
<feature type="compositionally biased region" description="Basic residues" evidence="11">
    <location>
        <begin position="271"/>
        <end position="280"/>
    </location>
</feature>
<proteinExistence type="inferred from homology"/>
<dbReference type="Proteomes" id="UP000600247">
    <property type="component" value="Unassembled WGS sequence"/>
</dbReference>
<keyword evidence="6 10" id="KW-0547">Nucleotide-binding</keyword>
<dbReference type="InterPro" id="IPR034701">
    <property type="entry name" value="CdaA"/>
</dbReference>
<organism evidence="13 14">
    <name type="scientific">Paenibacillus radicis</name>
    <name type="common">ex Gao et al. 2016</name>
    <dbReference type="NCBI Taxonomy" id="1737354"/>
    <lineage>
        <taxon>Bacteria</taxon>
        <taxon>Bacillati</taxon>
        <taxon>Bacillota</taxon>
        <taxon>Bacilli</taxon>
        <taxon>Bacillales</taxon>
        <taxon>Paenibacillaceae</taxon>
        <taxon>Paenibacillus</taxon>
    </lineage>
</organism>
<dbReference type="GO" id="GO:0006171">
    <property type="term" value="P:cAMP biosynthetic process"/>
    <property type="evidence" value="ECO:0007669"/>
    <property type="project" value="InterPro"/>
</dbReference>
<dbReference type="EC" id="2.7.7.85" evidence="10"/>
<dbReference type="InterPro" id="IPR045585">
    <property type="entry name" value="CdaA_N"/>
</dbReference>
<evidence type="ECO:0000256" key="2">
    <source>
        <dbReference type="ARBA" id="ARBA00022475"/>
    </source>
</evidence>
<evidence type="ECO:0000256" key="5">
    <source>
        <dbReference type="ARBA" id="ARBA00022695"/>
    </source>
</evidence>
<keyword evidence="7 10" id="KW-0067">ATP-binding</keyword>
<evidence type="ECO:0000256" key="10">
    <source>
        <dbReference type="HAMAP-Rule" id="MF_01499"/>
    </source>
</evidence>
<dbReference type="InterPro" id="IPR014046">
    <property type="entry name" value="C-di-AMP_synthase"/>
</dbReference>
<comment type="subunit">
    <text evidence="10">Probably a homodimer.</text>
</comment>
<dbReference type="PANTHER" id="PTHR34185">
    <property type="entry name" value="DIADENYLATE CYCLASE"/>
    <property type="match status" value="1"/>
</dbReference>
<evidence type="ECO:0000259" key="12">
    <source>
        <dbReference type="PROSITE" id="PS51794"/>
    </source>
</evidence>
<dbReference type="HAMAP" id="MF_01499">
    <property type="entry name" value="DacA"/>
    <property type="match status" value="1"/>
</dbReference>
<dbReference type="SUPFAM" id="SSF143597">
    <property type="entry name" value="YojJ-like"/>
    <property type="match status" value="1"/>
</dbReference>
<name>A0A917GWY5_9BACL</name>
<keyword evidence="4 10" id="KW-0812">Transmembrane</keyword>
<reference evidence="13 14" key="1">
    <citation type="journal article" date="2014" name="Int. J. Syst. Evol. Microbiol.">
        <title>Complete genome sequence of Corynebacterium casei LMG S-19264T (=DSM 44701T), isolated from a smear-ripened cheese.</title>
        <authorList>
            <consortium name="US DOE Joint Genome Institute (JGI-PGF)"/>
            <person name="Walter F."/>
            <person name="Albersmeier A."/>
            <person name="Kalinowski J."/>
            <person name="Ruckert C."/>
        </authorList>
    </citation>
    <scope>NUCLEOTIDE SEQUENCE [LARGE SCALE GENOMIC DNA]</scope>
    <source>
        <strain evidence="13 14">CGMCC 1.15286</strain>
    </source>
</reference>
<evidence type="ECO:0000256" key="3">
    <source>
        <dbReference type="ARBA" id="ARBA00022679"/>
    </source>
</evidence>
<evidence type="ECO:0000313" key="14">
    <source>
        <dbReference type="Proteomes" id="UP000600247"/>
    </source>
</evidence>
<dbReference type="FunFam" id="3.40.1700.10:FF:000002">
    <property type="entry name" value="Diadenylate cyclase"/>
    <property type="match status" value="1"/>
</dbReference>
<feature type="region of interest" description="Disordered" evidence="11">
    <location>
        <begin position="261"/>
        <end position="280"/>
    </location>
</feature>
<evidence type="ECO:0000256" key="4">
    <source>
        <dbReference type="ARBA" id="ARBA00022692"/>
    </source>
</evidence>
<evidence type="ECO:0000256" key="11">
    <source>
        <dbReference type="SAM" id="MobiDB-lite"/>
    </source>
</evidence>
<dbReference type="AlphaFoldDB" id="A0A917GWY5"/>
<dbReference type="PIRSF" id="PIRSF004793">
    <property type="entry name" value="UCP004793"/>
    <property type="match status" value="1"/>
</dbReference>
<dbReference type="PANTHER" id="PTHR34185:SF1">
    <property type="entry name" value="DIADENYLATE CYCLASE"/>
    <property type="match status" value="1"/>
</dbReference>
<feature type="domain" description="DAC" evidence="12">
    <location>
        <begin position="83"/>
        <end position="243"/>
    </location>
</feature>
<dbReference type="Pfam" id="PF19293">
    <property type="entry name" value="CdaA_N"/>
    <property type="match status" value="1"/>
</dbReference>
<comment type="caution">
    <text evidence="13">The sequence shown here is derived from an EMBL/GenBank/DDBJ whole genome shotgun (WGS) entry which is preliminary data.</text>
</comment>
<dbReference type="GO" id="GO:0106408">
    <property type="term" value="F:diadenylate cyclase activity"/>
    <property type="evidence" value="ECO:0007669"/>
    <property type="project" value="UniProtKB-EC"/>
</dbReference>
<evidence type="ECO:0000256" key="9">
    <source>
        <dbReference type="ARBA" id="ARBA00023136"/>
    </source>
</evidence>
<keyword evidence="2 10" id="KW-1003">Cell membrane</keyword>
<dbReference type="GO" id="GO:0005524">
    <property type="term" value="F:ATP binding"/>
    <property type="evidence" value="ECO:0007669"/>
    <property type="project" value="UniProtKB-UniRule"/>
</dbReference>
<keyword evidence="3 10" id="KW-0808">Transferase</keyword>
<dbReference type="PROSITE" id="PS51794">
    <property type="entry name" value="DAC"/>
    <property type="match status" value="1"/>
</dbReference>
<evidence type="ECO:0000256" key="8">
    <source>
        <dbReference type="ARBA" id="ARBA00022989"/>
    </source>
</evidence>
<dbReference type="EMBL" id="BMHY01000002">
    <property type="protein sequence ID" value="GGG60036.1"/>
    <property type="molecule type" value="Genomic_DNA"/>
</dbReference>
<dbReference type="Gene3D" id="3.40.1700.10">
    <property type="entry name" value="DNA integrity scanning protein, DisA, N-terminal domain"/>
    <property type="match status" value="1"/>
</dbReference>
<evidence type="ECO:0000313" key="13">
    <source>
        <dbReference type="EMBL" id="GGG60036.1"/>
    </source>
</evidence>
<gene>
    <name evidence="13" type="primary">cdaA</name>
    <name evidence="10" type="synonym">dacA</name>
    <name evidence="13" type="ORF">GCM10010918_11580</name>
</gene>
<accession>A0A917GWY5</accession>
<keyword evidence="5 10" id="KW-0548">Nucleotidyltransferase</keyword>
<keyword evidence="9 10" id="KW-0472">Membrane</keyword>
<evidence type="ECO:0000256" key="1">
    <source>
        <dbReference type="ARBA" id="ARBA00000877"/>
    </source>
</evidence>
<dbReference type="NCBIfam" id="TIGR00159">
    <property type="entry name" value="diadenylate cyclase CdaA"/>
    <property type="match status" value="1"/>
</dbReference>
<evidence type="ECO:0000256" key="6">
    <source>
        <dbReference type="ARBA" id="ARBA00022741"/>
    </source>
</evidence>
<keyword evidence="14" id="KW-1185">Reference proteome</keyword>
<dbReference type="RefSeq" id="WP_188888008.1">
    <property type="nucleotide sequence ID" value="NZ_BMHY01000002.1"/>
</dbReference>
<keyword evidence="8 10" id="KW-1133">Transmembrane helix</keyword>
<dbReference type="InterPro" id="IPR003390">
    <property type="entry name" value="DNA_integrity_scan_DisA_N"/>
</dbReference>
<sequence>MSYFTDLNWNDWVKDVIDVGIVSYIIYKMILLVRGTRAVQLLKGIFVLVATWAISTWLNLYTLKWLMNQMFTFGVVSVLIIFQPELRRVLEQLGRGKLFARTSSLEKDVVSDQIEGVMRAVQTMANRKVGALIVFERMTGVNELIESGIQMESRITSELLINIFTPNTPLHDGAVIIRGNQIMAAGCYLPLSENPFISKELGTRHRAAIGVSEVSDAVAVIVSEETGQVSLALNGMIVRDIKEESLISKLYEELTPKQKEAGKEQSAFSFLKRKGGRSDG</sequence>